<dbReference type="Pfam" id="PF14333">
    <property type="entry name" value="DUF4389"/>
    <property type="match status" value="1"/>
</dbReference>
<dbReference type="Proteomes" id="UP000184932">
    <property type="component" value="Unassembled WGS sequence"/>
</dbReference>
<dbReference type="OrthoDB" id="7933712at2"/>
<dbReference type="STRING" id="1217970.SAMN05444002_0794"/>
<dbReference type="EMBL" id="FSRL01000001">
    <property type="protein sequence ID" value="SIN82516.1"/>
    <property type="molecule type" value="Genomic_DNA"/>
</dbReference>
<dbReference type="InterPro" id="IPR025498">
    <property type="entry name" value="DUF4389"/>
</dbReference>
<name>A0A1N6EHN6_9RHOB</name>
<feature type="transmembrane region" description="Helical" evidence="1">
    <location>
        <begin position="29"/>
        <end position="59"/>
    </location>
</feature>
<keyword evidence="3" id="KW-1185">Reference proteome</keyword>
<evidence type="ECO:0000313" key="3">
    <source>
        <dbReference type="Proteomes" id="UP000184932"/>
    </source>
</evidence>
<sequence length="101" mass="11255">MRPSDDDRFEGRMHGPQEAAQKDGLLMRLIHMILIGIMIQVAMTVLGVATLVQFVVLVINKGEPNPRLADFGESLGIWLAKAARYLVAASEVKPWPWTELD</sequence>
<protein>
    <recommendedName>
        <fullName evidence="4">DUF4389 domain-containing protein</fullName>
    </recommendedName>
</protein>
<keyword evidence="1" id="KW-0472">Membrane</keyword>
<gene>
    <name evidence="2" type="ORF">SAMN05444002_0794</name>
</gene>
<keyword evidence="1" id="KW-0812">Transmembrane</keyword>
<evidence type="ECO:0000256" key="1">
    <source>
        <dbReference type="SAM" id="Phobius"/>
    </source>
</evidence>
<keyword evidence="1" id="KW-1133">Transmembrane helix</keyword>
<dbReference type="AlphaFoldDB" id="A0A1N6EHN6"/>
<proteinExistence type="predicted"/>
<evidence type="ECO:0008006" key="4">
    <source>
        <dbReference type="Google" id="ProtNLM"/>
    </source>
</evidence>
<accession>A0A1N6EHN6</accession>
<dbReference type="RefSeq" id="WP_074254934.1">
    <property type="nucleotide sequence ID" value="NZ_FSRL01000001.1"/>
</dbReference>
<organism evidence="2 3">
    <name type="scientific">Vannielia litorea</name>
    <dbReference type="NCBI Taxonomy" id="1217970"/>
    <lineage>
        <taxon>Bacteria</taxon>
        <taxon>Pseudomonadati</taxon>
        <taxon>Pseudomonadota</taxon>
        <taxon>Alphaproteobacteria</taxon>
        <taxon>Rhodobacterales</taxon>
        <taxon>Paracoccaceae</taxon>
        <taxon>Vannielia</taxon>
    </lineage>
</organism>
<reference evidence="3" key="1">
    <citation type="submission" date="2016-11" db="EMBL/GenBank/DDBJ databases">
        <authorList>
            <person name="Varghese N."/>
            <person name="Submissions S."/>
        </authorList>
    </citation>
    <scope>NUCLEOTIDE SEQUENCE [LARGE SCALE GENOMIC DNA]</scope>
    <source>
        <strain evidence="3">DSM 29440</strain>
    </source>
</reference>
<evidence type="ECO:0000313" key="2">
    <source>
        <dbReference type="EMBL" id="SIN82516.1"/>
    </source>
</evidence>